<comment type="caution">
    <text evidence="1">The sequence shown here is derived from an EMBL/GenBank/DDBJ whole genome shotgun (WGS) entry which is preliminary data.</text>
</comment>
<protein>
    <submittedName>
        <fullName evidence="1">Uncharacterized protein</fullName>
    </submittedName>
</protein>
<keyword evidence="2" id="KW-1185">Reference proteome</keyword>
<name>A0A4C1TRG6_EUMVA</name>
<evidence type="ECO:0000313" key="1">
    <source>
        <dbReference type="EMBL" id="GBP16590.1"/>
    </source>
</evidence>
<organism evidence="1 2">
    <name type="scientific">Eumeta variegata</name>
    <name type="common">Bagworm moth</name>
    <name type="synonym">Eumeta japonica</name>
    <dbReference type="NCBI Taxonomy" id="151549"/>
    <lineage>
        <taxon>Eukaryota</taxon>
        <taxon>Metazoa</taxon>
        <taxon>Ecdysozoa</taxon>
        <taxon>Arthropoda</taxon>
        <taxon>Hexapoda</taxon>
        <taxon>Insecta</taxon>
        <taxon>Pterygota</taxon>
        <taxon>Neoptera</taxon>
        <taxon>Endopterygota</taxon>
        <taxon>Lepidoptera</taxon>
        <taxon>Glossata</taxon>
        <taxon>Ditrysia</taxon>
        <taxon>Tineoidea</taxon>
        <taxon>Psychidae</taxon>
        <taxon>Oiketicinae</taxon>
        <taxon>Eumeta</taxon>
    </lineage>
</organism>
<reference evidence="1 2" key="1">
    <citation type="journal article" date="2019" name="Commun. Biol.">
        <title>The bagworm genome reveals a unique fibroin gene that provides high tensile strength.</title>
        <authorList>
            <person name="Kono N."/>
            <person name="Nakamura H."/>
            <person name="Ohtoshi R."/>
            <person name="Tomita M."/>
            <person name="Numata K."/>
            <person name="Arakawa K."/>
        </authorList>
    </citation>
    <scope>NUCLEOTIDE SEQUENCE [LARGE SCALE GENOMIC DNA]</scope>
</reference>
<dbReference type="EMBL" id="BGZK01000080">
    <property type="protein sequence ID" value="GBP16590.1"/>
    <property type="molecule type" value="Genomic_DNA"/>
</dbReference>
<evidence type="ECO:0000313" key="2">
    <source>
        <dbReference type="Proteomes" id="UP000299102"/>
    </source>
</evidence>
<gene>
    <name evidence="1" type="ORF">EVAR_19385_1</name>
</gene>
<proteinExistence type="predicted"/>
<sequence>MISGHSVDRSFKPPIIHVLVYDVTLPPVQAYHQNCKLIADAASDPRIAIMCYSYCGSRKRRSPLKVVANIAPIMQNDAVGEVAEHRIHQSSKNSHANQIGGILRKDQILRTRNLRACTIRSMDLSEARGVCEDPGEICLRLPVREIGKYETSRRRRRVGVFYHVRFRLRWRGGSGGGSRRPNARTNQAPNEINYHATKTRRPRASSVFGAAAQVRRFRTMYPPASRSASTFEDVTMLK</sequence>
<accession>A0A4C1TRG6</accession>
<dbReference type="Proteomes" id="UP000299102">
    <property type="component" value="Unassembled WGS sequence"/>
</dbReference>
<dbReference type="AlphaFoldDB" id="A0A4C1TRG6"/>